<sequence length="47" mass="5577">MLLIFGSYLGLINFFIQHQNLSMHGCTTRNLMPCLNKELERAMHFEY</sequence>
<reference evidence="1" key="1">
    <citation type="submission" date="2018-02" db="EMBL/GenBank/DDBJ databases">
        <title>Rhizophora mucronata_Transcriptome.</title>
        <authorList>
            <person name="Meera S.P."/>
            <person name="Sreeshan A."/>
            <person name="Augustine A."/>
        </authorList>
    </citation>
    <scope>NUCLEOTIDE SEQUENCE</scope>
    <source>
        <tissue evidence="1">Leaf</tissue>
    </source>
</reference>
<dbReference type="AlphaFoldDB" id="A0A2P2N1H0"/>
<dbReference type="EMBL" id="GGEC01055823">
    <property type="protein sequence ID" value="MBX36307.1"/>
    <property type="molecule type" value="Transcribed_RNA"/>
</dbReference>
<accession>A0A2P2N1H0</accession>
<protein>
    <submittedName>
        <fullName evidence="1">Uncharacterized protein</fullName>
    </submittedName>
</protein>
<proteinExistence type="predicted"/>
<organism evidence="1">
    <name type="scientific">Rhizophora mucronata</name>
    <name type="common">Asiatic mangrove</name>
    <dbReference type="NCBI Taxonomy" id="61149"/>
    <lineage>
        <taxon>Eukaryota</taxon>
        <taxon>Viridiplantae</taxon>
        <taxon>Streptophyta</taxon>
        <taxon>Embryophyta</taxon>
        <taxon>Tracheophyta</taxon>
        <taxon>Spermatophyta</taxon>
        <taxon>Magnoliopsida</taxon>
        <taxon>eudicotyledons</taxon>
        <taxon>Gunneridae</taxon>
        <taxon>Pentapetalae</taxon>
        <taxon>rosids</taxon>
        <taxon>fabids</taxon>
        <taxon>Malpighiales</taxon>
        <taxon>Rhizophoraceae</taxon>
        <taxon>Rhizophora</taxon>
    </lineage>
</organism>
<name>A0A2P2N1H0_RHIMU</name>
<evidence type="ECO:0000313" key="1">
    <source>
        <dbReference type="EMBL" id="MBX36307.1"/>
    </source>
</evidence>